<evidence type="ECO:0000313" key="2">
    <source>
        <dbReference type="EMBL" id="MCD7451678.1"/>
    </source>
</evidence>
<dbReference type="Pfam" id="PF03835">
    <property type="entry name" value="Rad4"/>
    <property type="match status" value="1"/>
</dbReference>
<dbReference type="Proteomes" id="UP000823775">
    <property type="component" value="Unassembled WGS sequence"/>
</dbReference>
<dbReference type="InterPro" id="IPR018325">
    <property type="entry name" value="Rad4/PNGase_transGLS-fold"/>
</dbReference>
<evidence type="ECO:0000313" key="3">
    <source>
        <dbReference type="Proteomes" id="UP000823775"/>
    </source>
</evidence>
<dbReference type="PANTHER" id="PTHR12135:SF0">
    <property type="entry name" value="DNA REPAIR PROTEIN COMPLEMENTING XP-C CELLS"/>
    <property type="match status" value="1"/>
</dbReference>
<evidence type="ECO:0000259" key="1">
    <source>
        <dbReference type="SMART" id="SM01030"/>
    </source>
</evidence>
<dbReference type="Gene3D" id="3.90.260.10">
    <property type="entry name" value="Transglutaminase-like"/>
    <property type="match status" value="1"/>
</dbReference>
<organism evidence="2 3">
    <name type="scientific">Datura stramonium</name>
    <name type="common">Jimsonweed</name>
    <name type="synonym">Common thornapple</name>
    <dbReference type="NCBI Taxonomy" id="4076"/>
    <lineage>
        <taxon>Eukaryota</taxon>
        <taxon>Viridiplantae</taxon>
        <taxon>Streptophyta</taxon>
        <taxon>Embryophyta</taxon>
        <taxon>Tracheophyta</taxon>
        <taxon>Spermatophyta</taxon>
        <taxon>Magnoliopsida</taxon>
        <taxon>eudicotyledons</taxon>
        <taxon>Gunneridae</taxon>
        <taxon>Pentapetalae</taxon>
        <taxon>asterids</taxon>
        <taxon>lamiids</taxon>
        <taxon>Solanales</taxon>
        <taxon>Solanaceae</taxon>
        <taxon>Solanoideae</taxon>
        <taxon>Datureae</taxon>
        <taxon>Datura</taxon>
    </lineage>
</organism>
<feature type="domain" description="Rad4 beta-hairpin" evidence="1">
    <location>
        <begin position="105"/>
        <end position="154"/>
    </location>
</feature>
<reference evidence="2 3" key="1">
    <citation type="journal article" date="2021" name="BMC Genomics">
        <title>Datura genome reveals duplications of psychoactive alkaloid biosynthetic genes and high mutation rate following tissue culture.</title>
        <authorList>
            <person name="Rajewski A."/>
            <person name="Carter-House D."/>
            <person name="Stajich J."/>
            <person name="Litt A."/>
        </authorList>
    </citation>
    <scope>NUCLEOTIDE SEQUENCE [LARGE SCALE GENOMIC DNA]</scope>
    <source>
        <strain evidence="2">AR-01</strain>
    </source>
</reference>
<sequence length="193" mass="22353">MFHRSKRRKSKQKTVQLPLMEYQLLLDLGKVGALYTGQRYVVAFAGNGAKDVTRRYCTKWYKIASERVNSIWWDSMAPHDRKLMQNSFTATRSSLEDMELETRALTEPLPTNQQAYRNHHLYIIERWLNKYQILYPKGPVLGFCSGHPVYPMILCTNTPKKGTMASRGLQVKANEIPAKVLKLFGKQNKGRRC</sequence>
<proteinExistence type="predicted"/>
<dbReference type="SMART" id="SM01030">
    <property type="entry name" value="BHD_1"/>
    <property type="match status" value="1"/>
</dbReference>
<dbReference type="Pfam" id="PF10403">
    <property type="entry name" value="BHD_1"/>
    <property type="match status" value="1"/>
</dbReference>
<dbReference type="Gene3D" id="2.20.20.110">
    <property type="entry name" value="Rad4, beta-hairpin domain BHD1"/>
    <property type="match status" value="1"/>
</dbReference>
<dbReference type="InterPro" id="IPR018326">
    <property type="entry name" value="Rad4_beta-hairpin_dom1"/>
</dbReference>
<dbReference type="EMBL" id="JACEIK010000177">
    <property type="protein sequence ID" value="MCD7451678.1"/>
    <property type="molecule type" value="Genomic_DNA"/>
</dbReference>
<dbReference type="SUPFAM" id="SSF54001">
    <property type="entry name" value="Cysteine proteinases"/>
    <property type="match status" value="1"/>
</dbReference>
<dbReference type="PANTHER" id="PTHR12135">
    <property type="entry name" value="DNA REPAIR PROTEIN XP-C / RAD4"/>
    <property type="match status" value="1"/>
</dbReference>
<comment type="caution">
    <text evidence="2">The sequence shown here is derived from an EMBL/GenBank/DDBJ whole genome shotgun (WGS) entry which is preliminary data.</text>
</comment>
<dbReference type="InterPro" id="IPR038765">
    <property type="entry name" value="Papain-like_cys_pep_sf"/>
</dbReference>
<gene>
    <name evidence="2" type="ORF">HAX54_012999</name>
</gene>
<dbReference type="InterPro" id="IPR004583">
    <property type="entry name" value="DNA_repair_Rad4"/>
</dbReference>
<name>A0ABS8RYL8_DATST</name>
<accession>A0ABS8RYL8</accession>
<dbReference type="InterPro" id="IPR036985">
    <property type="entry name" value="Transglutaminase-like_sf"/>
</dbReference>
<keyword evidence="3" id="KW-1185">Reference proteome</keyword>
<protein>
    <recommendedName>
        <fullName evidence="1">Rad4 beta-hairpin domain-containing protein</fullName>
    </recommendedName>
</protein>